<dbReference type="RefSeq" id="WP_073337969.1">
    <property type="nucleotide sequence ID" value="NZ_FQXM01000007.1"/>
</dbReference>
<keyword evidence="1" id="KW-0805">Transcription regulation</keyword>
<evidence type="ECO:0000256" key="2">
    <source>
        <dbReference type="ARBA" id="ARBA00023125"/>
    </source>
</evidence>
<keyword evidence="3" id="KW-0804">Transcription</keyword>
<dbReference type="EMBL" id="FQXM01000007">
    <property type="protein sequence ID" value="SHH59799.1"/>
    <property type="molecule type" value="Genomic_DNA"/>
</dbReference>
<dbReference type="Pfam" id="PF07729">
    <property type="entry name" value="FCD"/>
    <property type="match status" value="1"/>
</dbReference>
<dbReference type="GO" id="GO:0003700">
    <property type="term" value="F:DNA-binding transcription factor activity"/>
    <property type="evidence" value="ECO:0007669"/>
    <property type="project" value="InterPro"/>
</dbReference>
<dbReference type="PRINTS" id="PR00035">
    <property type="entry name" value="HTHGNTR"/>
</dbReference>
<organism evidence="5 6">
    <name type="scientific">Clostridium grantii DSM 8605</name>
    <dbReference type="NCBI Taxonomy" id="1121316"/>
    <lineage>
        <taxon>Bacteria</taxon>
        <taxon>Bacillati</taxon>
        <taxon>Bacillota</taxon>
        <taxon>Clostridia</taxon>
        <taxon>Eubacteriales</taxon>
        <taxon>Clostridiaceae</taxon>
        <taxon>Clostridium</taxon>
    </lineage>
</organism>
<dbReference type="SMART" id="SM00895">
    <property type="entry name" value="FCD"/>
    <property type="match status" value="1"/>
</dbReference>
<evidence type="ECO:0000313" key="5">
    <source>
        <dbReference type="EMBL" id="SHH59799.1"/>
    </source>
</evidence>
<reference evidence="5 6" key="1">
    <citation type="submission" date="2016-11" db="EMBL/GenBank/DDBJ databases">
        <authorList>
            <person name="Jaros S."/>
            <person name="Januszkiewicz K."/>
            <person name="Wedrychowicz H."/>
        </authorList>
    </citation>
    <scope>NUCLEOTIDE SEQUENCE [LARGE SCALE GENOMIC DNA]</scope>
    <source>
        <strain evidence="5 6">DSM 8605</strain>
    </source>
</reference>
<dbReference type="GO" id="GO:0003677">
    <property type="term" value="F:DNA binding"/>
    <property type="evidence" value="ECO:0007669"/>
    <property type="project" value="UniProtKB-KW"/>
</dbReference>
<dbReference type="InterPro" id="IPR036388">
    <property type="entry name" value="WH-like_DNA-bd_sf"/>
</dbReference>
<evidence type="ECO:0000256" key="3">
    <source>
        <dbReference type="ARBA" id="ARBA00023163"/>
    </source>
</evidence>
<dbReference type="InterPro" id="IPR008920">
    <property type="entry name" value="TF_FadR/GntR_C"/>
</dbReference>
<dbReference type="SUPFAM" id="SSF46785">
    <property type="entry name" value="Winged helix' DNA-binding domain"/>
    <property type="match status" value="1"/>
</dbReference>
<dbReference type="Gene3D" id="1.10.10.10">
    <property type="entry name" value="Winged helix-like DNA-binding domain superfamily/Winged helix DNA-binding domain"/>
    <property type="match status" value="1"/>
</dbReference>
<protein>
    <submittedName>
        <fullName evidence="5">DNA-binding transcriptional regulator, FadR family</fullName>
    </submittedName>
</protein>
<dbReference type="InterPro" id="IPR011711">
    <property type="entry name" value="GntR_C"/>
</dbReference>
<dbReference type="CDD" id="cd07377">
    <property type="entry name" value="WHTH_GntR"/>
    <property type="match status" value="1"/>
</dbReference>
<dbReference type="PANTHER" id="PTHR43537">
    <property type="entry name" value="TRANSCRIPTIONAL REGULATOR, GNTR FAMILY"/>
    <property type="match status" value="1"/>
</dbReference>
<sequence>MENKGINKVLEPINGSSVVDKTISRIIEAISDGRFGMGEKLPNEYELIKDLEISRNSLREAMRVLSTLGVVEIKRGDGTYVCDQVNPSVFDSIIYGLVFDISTSSELIELRRALDEIMLKLAIDKADDNDIAELRDYLELMEIHIKNEEFMAAGDTDYNFHIKIVEIGRNKLLYRIVKGVYQFFKVSIYRNIEAEEKFSHATQYHKEILDLIVTKDKSRVEEVIANSLDSWGYNFEK</sequence>
<dbReference type="Pfam" id="PF00392">
    <property type="entry name" value="GntR"/>
    <property type="match status" value="1"/>
</dbReference>
<feature type="domain" description="HTH gntR-type" evidence="4">
    <location>
        <begin position="16"/>
        <end position="84"/>
    </location>
</feature>
<dbReference type="SMART" id="SM00345">
    <property type="entry name" value="HTH_GNTR"/>
    <property type="match status" value="1"/>
</dbReference>
<dbReference type="STRING" id="1121316.SAMN02745207_01667"/>
<dbReference type="SUPFAM" id="SSF48008">
    <property type="entry name" value="GntR ligand-binding domain-like"/>
    <property type="match status" value="1"/>
</dbReference>
<dbReference type="Proteomes" id="UP000184447">
    <property type="component" value="Unassembled WGS sequence"/>
</dbReference>
<dbReference type="PANTHER" id="PTHR43537:SF5">
    <property type="entry name" value="UXU OPERON TRANSCRIPTIONAL REGULATOR"/>
    <property type="match status" value="1"/>
</dbReference>
<dbReference type="PROSITE" id="PS50949">
    <property type="entry name" value="HTH_GNTR"/>
    <property type="match status" value="1"/>
</dbReference>
<keyword evidence="6" id="KW-1185">Reference proteome</keyword>
<dbReference type="Gene3D" id="1.20.120.530">
    <property type="entry name" value="GntR ligand-binding domain-like"/>
    <property type="match status" value="1"/>
</dbReference>
<dbReference type="AlphaFoldDB" id="A0A1M5UA09"/>
<proteinExistence type="predicted"/>
<evidence type="ECO:0000259" key="4">
    <source>
        <dbReference type="PROSITE" id="PS50949"/>
    </source>
</evidence>
<evidence type="ECO:0000256" key="1">
    <source>
        <dbReference type="ARBA" id="ARBA00023015"/>
    </source>
</evidence>
<keyword evidence="2 5" id="KW-0238">DNA-binding</keyword>
<dbReference type="OrthoDB" id="9799482at2"/>
<dbReference type="InterPro" id="IPR036390">
    <property type="entry name" value="WH_DNA-bd_sf"/>
</dbReference>
<accession>A0A1M5UA09</accession>
<evidence type="ECO:0000313" key="6">
    <source>
        <dbReference type="Proteomes" id="UP000184447"/>
    </source>
</evidence>
<gene>
    <name evidence="5" type="ORF">SAMN02745207_01667</name>
</gene>
<dbReference type="InterPro" id="IPR000524">
    <property type="entry name" value="Tscrpt_reg_HTH_GntR"/>
</dbReference>
<name>A0A1M5UA09_9CLOT</name>